<protein>
    <submittedName>
        <fullName evidence="2">Helix-turn-helix domain-containing protein</fullName>
    </submittedName>
</protein>
<evidence type="ECO:0000259" key="1">
    <source>
        <dbReference type="PROSITE" id="PS50943"/>
    </source>
</evidence>
<dbReference type="InterPro" id="IPR011990">
    <property type="entry name" value="TPR-like_helical_dom_sf"/>
</dbReference>
<dbReference type="RefSeq" id="WP_386186798.1">
    <property type="nucleotide sequence ID" value="NZ_JBHSBC010000001.1"/>
</dbReference>
<dbReference type="PROSITE" id="PS50943">
    <property type="entry name" value="HTH_CROC1"/>
    <property type="match status" value="1"/>
</dbReference>
<keyword evidence="3" id="KW-1185">Reference proteome</keyword>
<comment type="caution">
    <text evidence="2">The sequence shown here is derived from an EMBL/GenBank/DDBJ whole genome shotgun (WGS) entry which is preliminary data.</text>
</comment>
<evidence type="ECO:0000313" key="2">
    <source>
        <dbReference type="EMBL" id="MFC3978623.1"/>
    </source>
</evidence>
<proteinExistence type="predicted"/>
<reference evidence="3" key="1">
    <citation type="journal article" date="2019" name="Int. J. Syst. Evol. Microbiol.">
        <title>The Global Catalogue of Microorganisms (GCM) 10K type strain sequencing project: providing services to taxonomists for standard genome sequencing and annotation.</title>
        <authorList>
            <consortium name="The Broad Institute Genomics Platform"/>
            <consortium name="The Broad Institute Genome Sequencing Center for Infectious Disease"/>
            <person name="Wu L."/>
            <person name="Ma J."/>
        </authorList>
    </citation>
    <scope>NUCLEOTIDE SEQUENCE [LARGE SCALE GENOMIC DNA]</scope>
    <source>
        <strain evidence="3">TBRC 7912</strain>
    </source>
</reference>
<dbReference type="CDD" id="cd00093">
    <property type="entry name" value="HTH_XRE"/>
    <property type="match status" value="1"/>
</dbReference>
<dbReference type="EMBL" id="JBHSBC010000001">
    <property type="protein sequence ID" value="MFC3978623.1"/>
    <property type="molecule type" value="Genomic_DNA"/>
</dbReference>
<evidence type="ECO:0000313" key="3">
    <source>
        <dbReference type="Proteomes" id="UP001595698"/>
    </source>
</evidence>
<name>A0ABV8EU20_9ACTN</name>
<dbReference type="Pfam" id="PF13560">
    <property type="entry name" value="HTH_31"/>
    <property type="match status" value="1"/>
</dbReference>
<accession>A0ABV8EU20</accession>
<dbReference type="InterPro" id="IPR001387">
    <property type="entry name" value="Cro/C1-type_HTH"/>
</dbReference>
<dbReference type="Proteomes" id="UP001595698">
    <property type="component" value="Unassembled WGS sequence"/>
</dbReference>
<dbReference type="InterPro" id="IPR010982">
    <property type="entry name" value="Lambda_DNA-bd_dom_sf"/>
</dbReference>
<organism evidence="2 3">
    <name type="scientific">Streptosporangium jomthongense</name>
    <dbReference type="NCBI Taxonomy" id="1193683"/>
    <lineage>
        <taxon>Bacteria</taxon>
        <taxon>Bacillati</taxon>
        <taxon>Actinomycetota</taxon>
        <taxon>Actinomycetes</taxon>
        <taxon>Streptosporangiales</taxon>
        <taxon>Streptosporangiaceae</taxon>
        <taxon>Streptosporangium</taxon>
    </lineage>
</organism>
<feature type="domain" description="HTH cro/C1-type" evidence="1">
    <location>
        <begin position="15"/>
        <end position="68"/>
    </location>
</feature>
<dbReference type="SUPFAM" id="SSF47413">
    <property type="entry name" value="lambda repressor-like DNA-binding domains"/>
    <property type="match status" value="1"/>
</dbReference>
<gene>
    <name evidence="2" type="ORF">ACFOYY_00695</name>
</gene>
<dbReference type="SMART" id="SM00530">
    <property type="entry name" value="HTH_XRE"/>
    <property type="match status" value="1"/>
</dbReference>
<dbReference type="Gene3D" id="1.10.260.40">
    <property type="entry name" value="lambda repressor-like DNA-binding domains"/>
    <property type="match status" value="1"/>
</dbReference>
<dbReference type="Gene3D" id="1.25.40.10">
    <property type="entry name" value="Tetratricopeptide repeat domain"/>
    <property type="match status" value="1"/>
</dbReference>
<sequence>MSAESQEWHEFGRALRKSRKGHQITQRQLGELIGWADSMVSRWESGTLTPSAEAIEALDSALTTEGKLISLGLHAAMADSNRLRKGTVEAKASTRDEDDSMERRRLMRDAAAVAVGGAVAPVLATLTDAWQSYGPRISGASVSQEMIDDWEEAAEAHWERSYYDSPAAVLAALAVDYADLAPHLGRTQPEAVERNLSHAAARFSALIAGAWYDLDNRREALRWWNRAHTLADASRDSAQSSLTRSWEASHRRHDGDDVLPLLQEARRLAGDRPSLTLFSALRVEVQALATQGRTEEAIIALNRAENVLEALPAQAPGIRPDWYSRSLVYTLAGDDRKAEEARDAAGKAYDAAHLMSTVLELHRAATQARTDPEQGAQYALSTLNGLPAKRRDRQVTSSARLVLTTLPERAKALPAVKELRVLTASKPA</sequence>